<organism evidence="2 3">
    <name type="scientific">Dendrothele bispora (strain CBS 962.96)</name>
    <dbReference type="NCBI Taxonomy" id="1314807"/>
    <lineage>
        <taxon>Eukaryota</taxon>
        <taxon>Fungi</taxon>
        <taxon>Dikarya</taxon>
        <taxon>Basidiomycota</taxon>
        <taxon>Agaricomycotina</taxon>
        <taxon>Agaricomycetes</taxon>
        <taxon>Agaricomycetidae</taxon>
        <taxon>Agaricales</taxon>
        <taxon>Agaricales incertae sedis</taxon>
        <taxon>Dendrothele</taxon>
    </lineage>
</organism>
<evidence type="ECO:0000313" key="2">
    <source>
        <dbReference type="EMBL" id="THU89239.1"/>
    </source>
</evidence>
<feature type="non-terminal residue" evidence="2">
    <location>
        <position position="340"/>
    </location>
</feature>
<dbReference type="AlphaFoldDB" id="A0A4S8LJD3"/>
<dbReference type="EMBL" id="ML179376">
    <property type="protein sequence ID" value="THU89239.1"/>
    <property type="molecule type" value="Genomic_DNA"/>
</dbReference>
<protein>
    <submittedName>
        <fullName evidence="2">DDE-domain-containing protein</fullName>
    </submittedName>
</protein>
<evidence type="ECO:0000313" key="3">
    <source>
        <dbReference type="Proteomes" id="UP000297245"/>
    </source>
</evidence>
<dbReference type="InterPro" id="IPR004875">
    <property type="entry name" value="DDE_SF_endonuclease_dom"/>
</dbReference>
<dbReference type="InterPro" id="IPR036397">
    <property type="entry name" value="RNaseH_sf"/>
</dbReference>
<reference evidence="2 3" key="1">
    <citation type="journal article" date="2019" name="Nat. Ecol. Evol.">
        <title>Megaphylogeny resolves global patterns of mushroom evolution.</title>
        <authorList>
            <person name="Varga T."/>
            <person name="Krizsan K."/>
            <person name="Foldi C."/>
            <person name="Dima B."/>
            <person name="Sanchez-Garcia M."/>
            <person name="Sanchez-Ramirez S."/>
            <person name="Szollosi G.J."/>
            <person name="Szarkandi J.G."/>
            <person name="Papp V."/>
            <person name="Albert L."/>
            <person name="Andreopoulos W."/>
            <person name="Angelini C."/>
            <person name="Antonin V."/>
            <person name="Barry K.W."/>
            <person name="Bougher N.L."/>
            <person name="Buchanan P."/>
            <person name="Buyck B."/>
            <person name="Bense V."/>
            <person name="Catcheside P."/>
            <person name="Chovatia M."/>
            <person name="Cooper J."/>
            <person name="Damon W."/>
            <person name="Desjardin D."/>
            <person name="Finy P."/>
            <person name="Geml J."/>
            <person name="Haridas S."/>
            <person name="Hughes K."/>
            <person name="Justo A."/>
            <person name="Karasinski D."/>
            <person name="Kautmanova I."/>
            <person name="Kiss B."/>
            <person name="Kocsube S."/>
            <person name="Kotiranta H."/>
            <person name="LaButti K.M."/>
            <person name="Lechner B.E."/>
            <person name="Liimatainen K."/>
            <person name="Lipzen A."/>
            <person name="Lukacs Z."/>
            <person name="Mihaltcheva S."/>
            <person name="Morgado L.N."/>
            <person name="Niskanen T."/>
            <person name="Noordeloos M.E."/>
            <person name="Ohm R.A."/>
            <person name="Ortiz-Santana B."/>
            <person name="Ovrebo C."/>
            <person name="Racz N."/>
            <person name="Riley R."/>
            <person name="Savchenko A."/>
            <person name="Shiryaev A."/>
            <person name="Soop K."/>
            <person name="Spirin V."/>
            <person name="Szebenyi C."/>
            <person name="Tomsovsky M."/>
            <person name="Tulloss R.E."/>
            <person name="Uehling J."/>
            <person name="Grigoriev I.V."/>
            <person name="Vagvolgyi C."/>
            <person name="Papp T."/>
            <person name="Martin F.M."/>
            <person name="Miettinen O."/>
            <person name="Hibbett D.S."/>
            <person name="Nagy L.G."/>
        </authorList>
    </citation>
    <scope>NUCLEOTIDE SEQUENCE [LARGE SCALE GENOMIC DNA]</scope>
    <source>
        <strain evidence="2 3">CBS 962.96</strain>
    </source>
</reference>
<dbReference type="Proteomes" id="UP000297245">
    <property type="component" value="Unassembled WGS sequence"/>
</dbReference>
<evidence type="ECO:0000259" key="1">
    <source>
        <dbReference type="Pfam" id="PF03184"/>
    </source>
</evidence>
<keyword evidence="3" id="KW-1185">Reference proteome</keyword>
<dbReference type="Gene3D" id="3.30.420.10">
    <property type="entry name" value="Ribonuclease H-like superfamily/Ribonuclease H"/>
    <property type="match status" value="1"/>
</dbReference>
<proteinExistence type="predicted"/>
<sequence length="340" mass="38143">RVVGHRGTKTQHKQGNANHENVTAIITICGNGSRLKPTIIFKGKHFQSKWQNNNLICISENGWTDGESALQWMKKDFNLQTQEKANGETCILFMDGHNSHYSADLLEYCKGNNIEILGYPPHCTHALQGLDVVCFAKQKGCWKDEVNKREETTGRGVNKEDFAKVFGTAFIQAMTEDIILAAWKATGLIQFNPNIIKPEQMRSSEITSTKSTFPLPQNSPTRAIMTAFREYKFTNLDNSSRPSTPVPGPSQFPDSPSMLNQNLFATPFQDRMNIDPSLYPSLLTPSKHMRFLRNGLSSTASGSFLVKKTKATHEQMSRLIQNPTLETVPANIPRPDWSLL</sequence>
<name>A0A4S8LJD3_DENBC</name>
<feature type="domain" description="DDE-1" evidence="1">
    <location>
        <begin position="21"/>
        <end position="158"/>
    </location>
</feature>
<dbReference type="GO" id="GO:0003676">
    <property type="term" value="F:nucleic acid binding"/>
    <property type="evidence" value="ECO:0007669"/>
    <property type="project" value="InterPro"/>
</dbReference>
<dbReference type="Pfam" id="PF03184">
    <property type="entry name" value="DDE_1"/>
    <property type="match status" value="1"/>
</dbReference>
<dbReference type="OrthoDB" id="2917041at2759"/>
<accession>A0A4S8LJD3</accession>
<feature type="non-terminal residue" evidence="2">
    <location>
        <position position="1"/>
    </location>
</feature>
<gene>
    <name evidence="2" type="ORF">K435DRAFT_621260</name>
</gene>